<dbReference type="GO" id="GO:0020037">
    <property type="term" value="F:heme binding"/>
    <property type="evidence" value="ECO:0007669"/>
    <property type="project" value="InterPro"/>
</dbReference>
<comment type="caution">
    <text evidence="1">The sequence shown here is derived from an EMBL/GenBank/DDBJ whole genome shotgun (WGS) entry which is preliminary data.</text>
</comment>
<dbReference type="Gene3D" id="1.10.630.10">
    <property type="entry name" value="Cytochrome P450"/>
    <property type="match status" value="1"/>
</dbReference>
<dbReference type="EMBL" id="JBBNAE010000004">
    <property type="protein sequence ID" value="KAK9130004.1"/>
    <property type="molecule type" value="Genomic_DNA"/>
</dbReference>
<accession>A0AAP0J9H8</accession>
<gene>
    <name evidence="1" type="ORF">Sjap_010491</name>
</gene>
<dbReference type="SUPFAM" id="SSF48264">
    <property type="entry name" value="Cytochrome P450"/>
    <property type="match status" value="1"/>
</dbReference>
<keyword evidence="2" id="KW-1185">Reference proteome</keyword>
<evidence type="ECO:0000313" key="2">
    <source>
        <dbReference type="Proteomes" id="UP001417504"/>
    </source>
</evidence>
<protein>
    <submittedName>
        <fullName evidence="1">Uncharacterized protein</fullName>
    </submittedName>
</protein>
<reference evidence="1 2" key="1">
    <citation type="submission" date="2024-01" db="EMBL/GenBank/DDBJ databases">
        <title>Genome assemblies of Stephania.</title>
        <authorList>
            <person name="Yang L."/>
        </authorList>
    </citation>
    <scope>NUCLEOTIDE SEQUENCE [LARGE SCALE GENOMIC DNA]</scope>
    <source>
        <strain evidence="1">QJT</strain>
        <tissue evidence="1">Leaf</tissue>
    </source>
</reference>
<dbReference type="GO" id="GO:0044550">
    <property type="term" value="P:secondary metabolite biosynthetic process"/>
    <property type="evidence" value="ECO:0007669"/>
    <property type="project" value="UniProtKB-ARBA"/>
</dbReference>
<dbReference type="Pfam" id="PF00067">
    <property type="entry name" value="p450"/>
    <property type="match status" value="1"/>
</dbReference>
<name>A0AAP0J9H8_9MAGN</name>
<proteinExistence type="predicted"/>
<evidence type="ECO:0000313" key="1">
    <source>
        <dbReference type="EMBL" id="KAK9130004.1"/>
    </source>
</evidence>
<dbReference type="GO" id="GO:0004497">
    <property type="term" value="F:monooxygenase activity"/>
    <property type="evidence" value="ECO:0007669"/>
    <property type="project" value="InterPro"/>
</dbReference>
<dbReference type="Proteomes" id="UP001417504">
    <property type="component" value="Unassembled WGS sequence"/>
</dbReference>
<dbReference type="GO" id="GO:0005506">
    <property type="term" value="F:iron ion binding"/>
    <property type="evidence" value="ECO:0007669"/>
    <property type="project" value="InterPro"/>
</dbReference>
<sequence>MKTSITCETCEYDPDNRNHIPMVGSNQPSQHHIIQTSTGKEVEDKSVGEDEELVVFRHQFVTVYNSFDVCVGYWTQNDRKCILTVVNETLRLYLHSSSLSLPHKASNDCNVSGFHVPKGATLITNIFIRYSVLLIFRQTHIKNIITVVRYIYEWSILDPNTSHHTLS</sequence>
<dbReference type="GO" id="GO:0016705">
    <property type="term" value="F:oxidoreductase activity, acting on paired donors, with incorporation or reduction of molecular oxygen"/>
    <property type="evidence" value="ECO:0007669"/>
    <property type="project" value="InterPro"/>
</dbReference>
<dbReference type="InterPro" id="IPR036396">
    <property type="entry name" value="Cyt_P450_sf"/>
</dbReference>
<dbReference type="AlphaFoldDB" id="A0AAP0J9H8"/>
<dbReference type="InterPro" id="IPR001128">
    <property type="entry name" value="Cyt_P450"/>
</dbReference>
<organism evidence="1 2">
    <name type="scientific">Stephania japonica</name>
    <dbReference type="NCBI Taxonomy" id="461633"/>
    <lineage>
        <taxon>Eukaryota</taxon>
        <taxon>Viridiplantae</taxon>
        <taxon>Streptophyta</taxon>
        <taxon>Embryophyta</taxon>
        <taxon>Tracheophyta</taxon>
        <taxon>Spermatophyta</taxon>
        <taxon>Magnoliopsida</taxon>
        <taxon>Ranunculales</taxon>
        <taxon>Menispermaceae</taxon>
        <taxon>Menispermoideae</taxon>
        <taxon>Cissampelideae</taxon>
        <taxon>Stephania</taxon>
    </lineage>
</organism>